<evidence type="ECO:0000313" key="5">
    <source>
        <dbReference type="Proteomes" id="UP000694548"/>
    </source>
</evidence>
<evidence type="ECO:0000313" key="4">
    <source>
        <dbReference type="Ensembl" id="ENSNFUP00015030419.1"/>
    </source>
</evidence>
<feature type="domain" description="C2" evidence="3">
    <location>
        <begin position="1"/>
        <end position="108"/>
    </location>
</feature>
<dbReference type="GO" id="GO:0098850">
    <property type="term" value="C:extrinsic component of synaptic vesicle membrane"/>
    <property type="evidence" value="ECO:0007669"/>
    <property type="project" value="TreeGrafter"/>
</dbReference>
<dbReference type="Ensembl" id="ENSNFUT00015031786.1">
    <property type="protein sequence ID" value="ENSNFUP00015030419.1"/>
    <property type="gene ID" value="ENSNFUG00015014827.1"/>
</dbReference>
<dbReference type="PANTHER" id="PTHR45729">
    <property type="entry name" value="RABPHILIN, ISOFORM A"/>
    <property type="match status" value="1"/>
</dbReference>
<dbReference type="SMART" id="SM00239">
    <property type="entry name" value="C2"/>
    <property type="match status" value="1"/>
</dbReference>
<reference evidence="4" key="2">
    <citation type="submission" date="2025-09" db="UniProtKB">
        <authorList>
            <consortium name="Ensembl"/>
        </authorList>
    </citation>
    <scope>IDENTIFICATION</scope>
</reference>
<evidence type="ECO:0000256" key="1">
    <source>
        <dbReference type="ARBA" id="ARBA00022723"/>
    </source>
</evidence>
<dbReference type="InterPro" id="IPR001565">
    <property type="entry name" value="Synaptotagmin"/>
</dbReference>
<reference evidence="4" key="1">
    <citation type="submission" date="2025-08" db="UniProtKB">
        <authorList>
            <consortium name="Ensembl"/>
        </authorList>
    </citation>
    <scope>IDENTIFICATION</scope>
</reference>
<keyword evidence="5" id="KW-1185">Reference proteome</keyword>
<dbReference type="InterPro" id="IPR035892">
    <property type="entry name" value="C2_domain_sf"/>
</dbReference>
<keyword evidence="1" id="KW-0479">Metal-binding</keyword>
<dbReference type="PRINTS" id="PR00399">
    <property type="entry name" value="SYNAPTOTAGMN"/>
</dbReference>
<dbReference type="Pfam" id="PF00168">
    <property type="entry name" value="C2"/>
    <property type="match status" value="1"/>
</dbReference>
<keyword evidence="2" id="KW-0677">Repeat</keyword>
<dbReference type="GO" id="GO:0006887">
    <property type="term" value="P:exocytosis"/>
    <property type="evidence" value="ECO:0007669"/>
    <property type="project" value="TreeGrafter"/>
</dbReference>
<dbReference type="Gene3D" id="2.60.40.150">
    <property type="entry name" value="C2 domain"/>
    <property type="match status" value="1"/>
</dbReference>
<organism evidence="4 5">
    <name type="scientific">Nothobranchius furzeri</name>
    <name type="common">Turquoise killifish</name>
    <dbReference type="NCBI Taxonomy" id="105023"/>
    <lineage>
        <taxon>Eukaryota</taxon>
        <taxon>Metazoa</taxon>
        <taxon>Chordata</taxon>
        <taxon>Craniata</taxon>
        <taxon>Vertebrata</taxon>
        <taxon>Euteleostomi</taxon>
        <taxon>Actinopterygii</taxon>
        <taxon>Neopterygii</taxon>
        <taxon>Teleostei</taxon>
        <taxon>Neoteleostei</taxon>
        <taxon>Acanthomorphata</taxon>
        <taxon>Ovalentaria</taxon>
        <taxon>Atherinomorphae</taxon>
        <taxon>Cyprinodontiformes</taxon>
        <taxon>Nothobranchiidae</taxon>
        <taxon>Nothobranchius</taxon>
    </lineage>
</organism>
<protein>
    <recommendedName>
        <fullName evidence="3">C2 domain-containing protein</fullName>
    </recommendedName>
</protein>
<dbReference type="PANTHER" id="PTHR45729:SF1">
    <property type="entry name" value="DOUBLE C2-LIKE DOMAIN-CONTAINING PROTEIN ALPHA"/>
    <property type="match status" value="1"/>
</dbReference>
<dbReference type="AlphaFoldDB" id="A0A8C6NWJ1"/>
<sequence>PCRNSSSDLKCRRKFYLYLKPDTQKKSKHKTSVRKKTLNPEFNEEFFYEISLSELAKKTLEVTVWDYDLGRSNDFIGGVCLSCRSQGDALRHWMDCLKNNGHRVERWHILTNELPRTFSHD</sequence>
<dbReference type="PROSITE" id="PS50004">
    <property type="entry name" value="C2"/>
    <property type="match status" value="1"/>
</dbReference>
<dbReference type="GO" id="GO:0046872">
    <property type="term" value="F:metal ion binding"/>
    <property type="evidence" value="ECO:0007669"/>
    <property type="project" value="UniProtKB-KW"/>
</dbReference>
<proteinExistence type="predicted"/>
<dbReference type="PRINTS" id="PR00360">
    <property type="entry name" value="C2DOMAIN"/>
</dbReference>
<dbReference type="GeneTree" id="ENSGT00940000159141"/>
<evidence type="ECO:0000256" key="2">
    <source>
        <dbReference type="ARBA" id="ARBA00022737"/>
    </source>
</evidence>
<dbReference type="GO" id="GO:0061669">
    <property type="term" value="P:spontaneous neurotransmitter secretion"/>
    <property type="evidence" value="ECO:0007669"/>
    <property type="project" value="TreeGrafter"/>
</dbReference>
<accession>A0A8C6NWJ1</accession>
<dbReference type="SUPFAM" id="SSF49562">
    <property type="entry name" value="C2 domain (Calcium/lipid-binding domain, CaLB)"/>
    <property type="match status" value="1"/>
</dbReference>
<evidence type="ECO:0000259" key="3">
    <source>
        <dbReference type="PROSITE" id="PS50004"/>
    </source>
</evidence>
<dbReference type="InterPro" id="IPR043566">
    <property type="entry name" value="Rabphilin/DOC2/Noc2"/>
</dbReference>
<dbReference type="InterPro" id="IPR000008">
    <property type="entry name" value="C2_dom"/>
</dbReference>
<dbReference type="Proteomes" id="UP000694548">
    <property type="component" value="Unassembled WGS sequence"/>
</dbReference>
<dbReference type="GO" id="GO:0017158">
    <property type="term" value="P:regulation of calcium ion-dependent exocytosis"/>
    <property type="evidence" value="ECO:0007669"/>
    <property type="project" value="TreeGrafter"/>
</dbReference>
<name>A0A8C6NWJ1_NOTFU</name>